<comment type="similarity">
    <text evidence="6 7">Belongs to the Mrp/NBP35 ATP-binding proteins family.</text>
</comment>
<sequence length="306" mass="32537">MTPFNETHFIIMLYQTIRDQLKKRAIAARAVQAGQKGMPAIKNIIAVASGKGGVGKSTTAVNLALALAEAGAEVGLLDADIHGPNQPLMLGVQKKPEMQAKKFVPIRKYGIQSISVGYLIDPKTPVIWRGPMVSQALQQLLYDTLWEDLDFLILDLPPGTGDIPLTLAKKAPIAGAVIVTTPQDVSLLDAGKALTMFKKLGITVLGIVENMALYTCPQCGHTEAIFGSGGGESMAAADNVPLLGRLPLHIAIRKNADAGTPLVMAEPESALASHYRTIAFALVEQLTLQPINYAVKFPTIVVEGGK</sequence>
<evidence type="ECO:0000256" key="4">
    <source>
        <dbReference type="ARBA" id="ARBA00023004"/>
    </source>
</evidence>
<evidence type="ECO:0000256" key="2">
    <source>
        <dbReference type="ARBA" id="ARBA00022741"/>
    </source>
</evidence>
<dbReference type="EMBL" id="CP000733">
    <property type="protein sequence ID" value="ABS77323.1"/>
    <property type="molecule type" value="Genomic_DNA"/>
</dbReference>
<dbReference type="GO" id="GO:0016887">
    <property type="term" value="F:ATP hydrolysis activity"/>
    <property type="evidence" value="ECO:0007669"/>
    <property type="project" value="UniProtKB-UniRule"/>
</dbReference>
<evidence type="ECO:0000256" key="1">
    <source>
        <dbReference type="ARBA" id="ARBA00022723"/>
    </source>
</evidence>
<dbReference type="RefSeq" id="WP_005770555.1">
    <property type="nucleotide sequence ID" value="NC_009727.1"/>
</dbReference>
<keyword evidence="4 7" id="KW-0408">Iron</keyword>
<comment type="function">
    <text evidence="7">Binds and transfers iron-sulfur (Fe-S) clusters to target apoproteins. Can hydrolyze ATP.</text>
</comment>
<dbReference type="Pfam" id="PF10609">
    <property type="entry name" value="ParA"/>
    <property type="match status" value="1"/>
</dbReference>
<comment type="subunit">
    <text evidence="7">Homodimer.</text>
</comment>
<evidence type="ECO:0000256" key="7">
    <source>
        <dbReference type="HAMAP-Rule" id="MF_02040"/>
    </source>
</evidence>
<dbReference type="InterPro" id="IPR000808">
    <property type="entry name" value="Mrp-like_CS"/>
</dbReference>
<gene>
    <name evidence="8" type="primary">apbC</name>
    <name evidence="8" type="ordered locus">CBUD_0312</name>
</gene>
<dbReference type="InterPro" id="IPR033756">
    <property type="entry name" value="YlxH/NBP35"/>
</dbReference>
<dbReference type="AlphaFoldDB" id="A9KDG2"/>
<dbReference type="GO" id="GO:0016226">
    <property type="term" value="P:iron-sulfur cluster assembly"/>
    <property type="evidence" value="ECO:0007669"/>
    <property type="project" value="InterPro"/>
</dbReference>
<accession>A9KDG2</accession>
<organism evidence="8 9">
    <name type="scientific">Coxiella burnetii (strain Dugway 5J108-111)</name>
    <dbReference type="NCBI Taxonomy" id="434922"/>
    <lineage>
        <taxon>Bacteria</taxon>
        <taxon>Pseudomonadati</taxon>
        <taxon>Pseudomonadota</taxon>
        <taxon>Gammaproteobacteria</taxon>
        <taxon>Legionellales</taxon>
        <taxon>Coxiellaceae</taxon>
        <taxon>Coxiella</taxon>
    </lineage>
</organism>
<keyword evidence="3 7" id="KW-0067">ATP-binding</keyword>
<dbReference type="FunFam" id="3.40.50.300:FF:000418">
    <property type="entry name" value="Iron-sulfur cluster carrier protein"/>
    <property type="match status" value="1"/>
</dbReference>
<evidence type="ECO:0000313" key="8">
    <source>
        <dbReference type="EMBL" id="ABS77323.1"/>
    </source>
</evidence>
<dbReference type="InterPro" id="IPR027417">
    <property type="entry name" value="P-loop_NTPase"/>
</dbReference>
<dbReference type="HAMAP" id="MF_02040">
    <property type="entry name" value="Mrp_NBP35"/>
    <property type="match status" value="1"/>
</dbReference>
<dbReference type="PANTHER" id="PTHR42961:SF2">
    <property type="entry name" value="IRON-SULFUR PROTEIN NUBPL"/>
    <property type="match status" value="1"/>
</dbReference>
<evidence type="ECO:0000256" key="5">
    <source>
        <dbReference type="ARBA" id="ARBA00023014"/>
    </source>
</evidence>
<dbReference type="GO" id="GO:0005829">
    <property type="term" value="C:cytosol"/>
    <property type="evidence" value="ECO:0007669"/>
    <property type="project" value="TreeGrafter"/>
</dbReference>
<dbReference type="SUPFAM" id="SSF52540">
    <property type="entry name" value="P-loop containing nucleoside triphosphate hydrolases"/>
    <property type="match status" value="1"/>
</dbReference>
<evidence type="ECO:0000256" key="6">
    <source>
        <dbReference type="ARBA" id="ARBA00024036"/>
    </source>
</evidence>
<dbReference type="Proteomes" id="UP000008555">
    <property type="component" value="Chromosome"/>
</dbReference>
<evidence type="ECO:0000313" key="9">
    <source>
        <dbReference type="Proteomes" id="UP000008555"/>
    </source>
</evidence>
<keyword evidence="5 7" id="KW-0411">Iron-sulfur</keyword>
<dbReference type="Gene3D" id="3.40.50.300">
    <property type="entry name" value="P-loop containing nucleotide triphosphate hydrolases"/>
    <property type="match status" value="1"/>
</dbReference>
<dbReference type="PROSITE" id="PS01215">
    <property type="entry name" value="MRP"/>
    <property type="match status" value="1"/>
</dbReference>
<protein>
    <recommendedName>
        <fullName evidence="7">Iron-sulfur cluster carrier protein</fullName>
    </recommendedName>
</protein>
<dbReference type="InterPro" id="IPR044304">
    <property type="entry name" value="NUBPL-like"/>
</dbReference>
<proteinExistence type="inferred from homology"/>
<keyword evidence="1 7" id="KW-0479">Metal-binding</keyword>
<name>A9KDG2_COXBN</name>
<reference evidence="8 9" key="1">
    <citation type="journal article" date="2009" name="Infect. Immun.">
        <title>Comparative genomics reveal extensive transposon-mediated genomic plasticity and diversity among potential effector proteins within the genus Coxiella.</title>
        <authorList>
            <person name="Beare P.A."/>
            <person name="Unsworth N."/>
            <person name="Andoh M."/>
            <person name="Voth D.E."/>
            <person name="Omsland A."/>
            <person name="Gilk S.D."/>
            <person name="Williams K.P."/>
            <person name="Sobral B.W."/>
            <person name="Kupko J.J.III."/>
            <person name="Porcella S.F."/>
            <person name="Samuel J.E."/>
            <person name="Heinzen R.A."/>
        </authorList>
    </citation>
    <scope>NUCLEOTIDE SEQUENCE [LARGE SCALE GENOMIC DNA]</scope>
    <source>
        <strain evidence="8 9">Dugway 5J108-111</strain>
    </source>
</reference>
<dbReference type="PANTHER" id="PTHR42961">
    <property type="entry name" value="IRON-SULFUR PROTEIN NUBPL"/>
    <property type="match status" value="1"/>
</dbReference>
<dbReference type="GO" id="GO:0005524">
    <property type="term" value="F:ATP binding"/>
    <property type="evidence" value="ECO:0007669"/>
    <property type="project" value="UniProtKB-UniRule"/>
</dbReference>
<dbReference type="CDD" id="cd02037">
    <property type="entry name" value="Mrp_NBP35"/>
    <property type="match status" value="1"/>
</dbReference>
<keyword evidence="2 7" id="KW-0547">Nucleotide-binding</keyword>
<dbReference type="GO" id="GO:0051539">
    <property type="term" value="F:4 iron, 4 sulfur cluster binding"/>
    <property type="evidence" value="ECO:0007669"/>
    <property type="project" value="TreeGrafter"/>
</dbReference>
<dbReference type="InterPro" id="IPR019591">
    <property type="entry name" value="Mrp/NBP35_ATP-bd"/>
</dbReference>
<dbReference type="HOGENOM" id="CLU_024839_0_2_6"/>
<feature type="binding site" evidence="7">
    <location>
        <begin position="50"/>
        <end position="57"/>
    </location>
    <ligand>
        <name>ATP</name>
        <dbReference type="ChEBI" id="CHEBI:30616"/>
    </ligand>
</feature>
<dbReference type="GO" id="GO:0046872">
    <property type="term" value="F:metal ion binding"/>
    <property type="evidence" value="ECO:0007669"/>
    <property type="project" value="UniProtKB-KW"/>
</dbReference>
<dbReference type="GO" id="GO:0140663">
    <property type="term" value="F:ATP-dependent FeS chaperone activity"/>
    <property type="evidence" value="ECO:0007669"/>
    <property type="project" value="InterPro"/>
</dbReference>
<keyword evidence="7" id="KW-0378">Hydrolase</keyword>
<dbReference type="KEGG" id="cbd:CBUD_0312"/>
<evidence type="ECO:0000256" key="3">
    <source>
        <dbReference type="ARBA" id="ARBA00022840"/>
    </source>
</evidence>